<keyword evidence="1" id="KW-0732">Signal</keyword>
<accession>A0A6G1HJ14</accession>
<reference evidence="2" key="1">
    <citation type="journal article" date="2020" name="Stud. Mycol.">
        <title>101 Dothideomycetes genomes: a test case for predicting lifestyles and emergence of pathogens.</title>
        <authorList>
            <person name="Haridas S."/>
            <person name="Albert R."/>
            <person name="Binder M."/>
            <person name="Bloem J."/>
            <person name="Labutti K."/>
            <person name="Salamov A."/>
            <person name="Andreopoulos B."/>
            <person name="Baker S."/>
            <person name="Barry K."/>
            <person name="Bills G."/>
            <person name="Bluhm B."/>
            <person name="Cannon C."/>
            <person name="Castanera R."/>
            <person name="Culley D."/>
            <person name="Daum C."/>
            <person name="Ezra D."/>
            <person name="Gonzalez J."/>
            <person name="Henrissat B."/>
            <person name="Kuo A."/>
            <person name="Liang C."/>
            <person name="Lipzen A."/>
            <person name="Lutzoni F."/>
            <person name="Magnuson J."/>
            <person name="Mondo S."/>
            <person name="Nolan M."/>
            <person name="Ohm R."/>
            <person name="Pangilinan J."/>
            <person name="Park H.-J."/>
            <person name="Ramirez L."/>
            <person name="Alfaro M."/>
            <person name="Sun H."/>
            <person name="Tritt A."/>
            <person name="Yoshinaga Y."/>
            <person name="Zwiers L.-H."/>
            <person name="Turgeon B."/>
            <person name="Goodwin S."/>
            <person name="Spatafora J."/>
            <person name="Crous P."/>
            <person name="Grigoriev I."/>
        </authorList>
    </citation>
    <scope>NUCLEOTIDE SEQUENCE</scope>
    <source>
        <strain evidence="2">CBS 262.69</strain>
    </source>
</reference>
<evidence type="ECO:0000256" key="1">
    <source>
        <dbReference type="SAM" id="SignalP"/>
    </source>
</evidence>
<gene>
    <name evidence="2" type="ORF">EJ06DRAFT_517336</name>
</gene>
<keyword evidence="3" id="KW-1185">Reference proteome</keyword>
<feature type="chain" id="PRO_5026033025" description="Alpha/beta-hydrolase" evidence="1">
    <location>
        <begin position="23"/>
        <end position="301"/>
    </location>
</feature>
<dbReference type="InterPro" id="IPR029058">
    <property type="entry name" value="AB_hydrolase_fold"/>
</dbReference>
<dbReference type="Proteomes" id="UP000799640">
    <property type="component" value="Unassembled WGS sequence"/>
</dbReference>
<evidence type="ECO:0000313" key="3">
    <source>
        <dbReference type="Proteomes" id="UP000799640"/>
    </source>
</evidence>
<organism evidence="2 3">
    <name type="scientific">Trichodelitschia bisporula</name>
    <dbReference type="NCBI Taxonomy" id="703511"/>
    <lineage>
        <taxon>Eukaryota</taxon>
        <taxon>Fungi</taxon>
        <taxon>Dikarya</taxon>
        <taxon>Ascomycota</taxon>
        <taxon>Pezizomycotina</taxon>
        <taxon>Dothideomycetes</taxon>
        <taxon>Dothideomycetes incertae sedis</taxon>
        <taxon>Phaeotrichales</taxon>
        <taxon>Phaeotrichaceae</taxon>
        <taxon>Trichodelitschia</taxon>
    </lineage>
</organism>
<sequence length="301" mass="31945">MKLLLASLVGIALAQDAGSSWAVNPTPGTLATGPHKAGFWAESTLPQHTIFAPISPPAGLKLPVLIWGNGACSSNGTYFRRSLFQVASNGFFVIANGAPTGGKGQTTSKMQIDSLNWIKANAGKGKFAAVDGTRIAAAGQSCGGLETYEAAISPQGQAQISVVGIFNSGEFGSSVKSKKVTQPIFYFLGGSSDIAYANGERDYKNLAASHPKWKGNLPVGHMVCKPSRVRSPLTFRPPGAKRTAASSARLRLSGSTGRCVGTRPPASSLPAPVRRRLDGAWNRRTWTRSRCSRRMPDWRCR</sequence>
<feature type="signal peptide" evidence="1">
    <location>
        <begin position="1"/>
        <end position="22"/>
    </location>
</feature>
<dbReference type="PANTHER" id="PTHR33428:SF14">
    <property type="entry name" value="CARBOXYLESTERASE TYPE B DOMAIN-CONTAINING PROTEIN"/>
    <property type="match status" value="1"/>
</dbReference>
<proteinExistence type="predicted"/>
<dbReference type="EMBL" id="ML996710">
    <property type="protein sequence ID" value="KAF2395894.1"/>
    <property type="molecule type" value="Genomic_DNA"/>
</dbReference>
<evidence type="ECO:0008006" key="4">
    <source>
        <dbReference type="Google" id="ProtNLM"/>
    </source>
</evidence>
<name>A0A6G1HJ14_9PEZI</name>
<dbReference type="Gene3D" id="3.40.50.1820">
    <property type="entry name" value="alpha/beta hydrolase"/>
    <property type="match status" value="1"/>
</dbReference>
<dbReference type="PANTHER" id="PTHR33428">
    <property type="entry name" value="CHLOROPHYLLASE-2, CHLOROPLASTIC"/>
    <property type="match status" value="1"/>
</dbReference>
<dbReference type="AlphaFoldDB" id="A0A6G1HJ14"/>
<dbReference type="OrthoDB" id="2141514at2759"/>
<evidence type="ECO:0000313" key="2">
    <source>
        <dbReference type="EMBL" id="KAF2395894.1"/>
    </source>
</evidence>
<dbReference type="SUPFAM" id="SSF53474">
    <property type="entry name" value="alpha/beta-Hydrolases"/>
    <property type="match status" value="1"/>
</dbReference>
<protein>
    <recommendedName>
        <fullName evidence="4">Alpha/beta-hydrolase</fullName>
    </recommendedName>
</protein>